<evidence type="ECO:0000259" key="8">
    <source>
        <dbReference type="Pfam" id="PF02687"/>
    </source>
</evidence>
<keyword evidence="3" id="KW-1003">Cell membrane</keyword>
<feature type="domain" description="ABC3 transporter permease C-terminal" evidence="8">
    <location>
        <begin position="271"/>
        <end position="399"/>
    </location>
</feature>
<organism evidence="10 11">
    <name type="scientific">Glaciecola siphonariae</name>
    <dbReference type="NCBI Taxonomy" id="521012"/>
    <lineage>
        <taxon>Bacteria</taxon>
        <taxon>Pseudomonadati</taxon>
        <taxon>Pseudomonadota</taxon>
        <taxon>Gammaproteobacteria</taxon>
        <taxon>Alteromonadales</taxon>
        <taxon>Alteromonadaceae</taxon>
        <taxon>Glaciecola</taxon>
    </lineage>
</organism>
<dbReference type="RefSeq" id="WP_382406233.1">
    <property type="nucleotide sequence ID" value="NZ_JBHSGU010000002.1"/>
</dbReference>
<feature type="transmembrane region" description="Helical" evidence="7">
    <location>
        <begin position="23"/>
        <end position="49"/>
    </location>
</feature>
<keyword evidence="5 7" id="KW-1133">Transmembrane helix</keyword>
<name>A0ABV9LTF8_9ALTE</name>
<feature type="transmembrane region" description="Helical" evidence="7">
    <location>
        <begin position="268"/>
        <end position="289"/>
    </location>
</feature>
<evidence type="ECO:0000256" key="7">
    <source>
        <dbReference type="SAM" id="Phobius"/>
    </source>
</evidence>
<dbReference type="Pfam" id="PF12704">
    <property type="entry name" value="MacB_PCD"/>
    <property type="match status" value="1"/>
</dbReference>
<dbReference type="InterPro" id="IPR003838">
    <property type="entry name" value="ABC3_permease_C"/>
</dbReference>
<evidence type="ECO:0000256" key="1">
    <source>
        <dbReference type="ARBA" id="ARBA00004651"/>
    </source>
</evidence>
<comment type="subcellular location">
    <subcellularLocation>
        <location evidence="1">Cell membrane</location>
        <topology evidence="1">Multi-pass membrane protein</topology>
    </subcellularLocation>
</comment>
<dbReference type="PANTHER" id="PTHR30489:SF0">
    <property type="entry name" value="LIPOPROTEIN-RELEASING SYSTEM TRANSMEMBRANE PROTEIN LOLE"/>
    <property type="match status" value="1"/>
</dbReference>
<evidence type="ECO:0000256" key="4">
    <source>
        <dbReference type="ARBA" id="ARBA00022692"/>
    </source>
</evidence>
<feature type="transmembrane region" description="Helical" evidence="7">
    <location>
        <begin position="372"/>
        <end position="394"/>
    </location>
</feature>
<dbReference type="InterPro" id="IPR051447">
    <property type="entry name" value="Lipoprotein-release_system"/>
</dbReference>
<keyword evidence="6 7" id="KW-0472">Membrane</keyword>
<dbReference type="InterPro" id="IPR025857">
    <property type="entry name" value="MacB_PCD"/>
</dbReference>
<dbReference type="Pfam" id="PF02687">
    <property type="entry name" value="FtsX"/>
    <property type="match status" value="1"/>
</dbReference>
<keyword evidence="11" id="KW-1185">Reference proteome</keyword>
<evidence type="ECO:0000259" key="9">
    <source>
        <dbReference type="Pfam" id="PF12704"/>
    </source>
</evidence>
<reference evidence="11" key="1">
    <citation type="journal article" date="2019" name="Int. J. Syst. Evol. Microbiol.">
        <title>The Global Catalogue of Microorganisms (GCM) 10K type strain sequencing project: providing services to taxonomists for standard genome sequencing and annotation.</title>
        <authorList>
            <consortium name="The Broad Institute Genomics Platform"/>
            <consortium name="The Broad Institute Genome Sequencing Center for Infectious Disease"/>
            <person name="Wu L."/>
            <person name="Ma J."/>
        </authorList>
    </citation>
    <scope>NUCLEOTIDE SEQUENCE [LARGE SCALE GENOMIC DNA]</scope>
    <source>
        <strain evidence="11">KACC 12507</strain>
    </source>
</reference>
<keyword evidence="4 7" id="KW-0812">Transmembrane</keyword>
<dbReference type="PANTHER" id="PTHR30489">
    <property type="entry name" value="LIPOPROTEIN-RELEASING SYSTEM TRANSMEMBRANE PROTEIN LOLE"/>
    <property type="match status" value="1"/>
</dbReference>
<sequence length="409" mass="44952">MVFTSFIRFVAWRFQQSKQQDGYISFVSSSSTFGVGLGCAALILLLSVMNGFERELRDNLLSIVPHAELINASPSGITPNANYLERMRKDAKIAHVFALNKASGLLQKGKQIKSIELIGVDKDYHQHKLSAYFDYQILSNTSNSIVLGKGIMQALSLNIGDSVQVLLPKVTEDLSFQTSVATWLTVVGEVNIGGEIDSFIGITNHVTLASMLNLDDAVTHLELQMHDPFDAYEIVRKYGWDFNQAVYMSDWTRTHGHLYQDIKLVRTVIYIVLVLVICVASFNIVSSLVMSVREKSREIAILKTMGASQSQIKRIFITKGLYSGLFGATLGSIIGCVLGAYLPQIIDFIEDVLSVELLDAGVYFTSSIPSELMLTDVAITYSLAVVISVLATLYPSAKAGAVLPGEHLH</sequence>
<gene>
    <name evidence="10" type="ORF">ACFO4O_04870</name>
</gene>
<accession>A0ABV9LTF8</accession>
<evidence type="ECO:0000313" key="10">
    <source>
        <dbReference type="EMBL" id="MFC4699489.1"/>
    </source>
</evidence>
<evidence type="ECO:0000256" key="2">
    <source>
        <dbReference type="ARBA" id="ARBA00005236"/>
    </source>
</evidence>
<dbReference type="EMBL" id="JBHSGU010000002">
    <property type="protein sequence ID" value="MFC4699489.1"/>
    <property type="molecule type" value="Genomic_DNA"/>
</dbReference>
<feature type="transmembrane region" description="Helical" evidence="7">
    <location>
        <begin position="321"/>
        <end position="342"/>
    </location>
</feature>
<comment type="similarity">
    <text evidence="2">Belongs to the ABC-4 integral membrane protein family. LolC/E subfamily.</text>
</comment>
<protein>
    <submittedName>
        <fullName evidence="10">FtsX-like permease family protein</fullName>
    </submittedName>
</protein>
<evidence type="ECO:0000256" key="3">
    <source>
        <dbReference type="ARBA" id="ARBA00022475"/>
    </source>
</evidence>
<evidence type="ECO:0000256" key="6">
    <source>
        <dbReference type="ARBA" id="ARBA00023136"/>
    </source>
</evidence>
<evidence type="ECO:0000256" key="5">
    <source>
        <dbReference type="ARBA" id="ARBA00022989"/>
    </source>
</evidence>
<feature type="domain" description="MacB-like periplasmic core" evidence="9">
    <location>
        <begin position="32"/>
        <end position="194"/>
    </location>
</feature>
<comment type="caution">
    <text evidence="10">The sequence shown here is derived from an EMBL/GenBank/DDBJ whole genome shotgun (WGS) entry which is preliminary data.</text>
</comment>
<evidence type="ECO:0000313" key="11">
    <source>
        <dbReference type="Proteomes" id="UP001595897"/>
    </source>
</evidence>
<dbReference type="Proteomes" id="UP001595897">
    <property type="component" value="Unassembled WGS sequence"/>
</dbReference>
<proteinExistence type="inferred from homology"/>